<keyword evidence="3" id="KW-1185">Reference proteome</keyword>
<accession>A0ABS5QXC6</accession>
<dbReference type="EMBL" id="JAAMFL010000005">
    <property type="protein sequence ID" value="MBS9337457.1"/>
    <property type="molecule type" value="Genomic_DNA"/>
</dbReference>
<organism evidence="2 3">
    <name type="scientific">Fructobacillus parabroussonetiae</name>
    <dbReference type="NCBI Taxonomy" id="2713174"/>
    <lineage>
        <taxon>Bacteria</taxon>
        <taxon>Bacillati</taxon>
        <taxon>Bacillota</taxon>
        <taxon>Bacilli</taxon>
        <taxon>Lactobacillales</taxon>
        <taxon>Lactobacillaceae</taxon>
        <taxon>Fructobacillus</taxon>
    </lineage>
</organism>
<evidence type="ECO:0000256" key="1">
    <source>
        <dbReference type="HAMAP-Rule" id="MF_01221"/>
    </source>
</evidence>
<reference evidence="2 3" key="1">
    <citation type="submission" date="2020-02" db="EMBL/GenBank/DDBJ databases">
        <title>Fructobacillus sp. isolated from paper mulberry of Taiwan.</title>
        <authorList>
            <person name="Lin S.-T."/>
        </authorList>
    </citation>
    <scope>NUCLEOTIDE SEQUENCE [LARGE SCALE GENOMIC DNA]</scope>
    <source>
        <strain evidence="2 3">S1-1</strain>
    </source>
</reference>
<dbReference type="PANTHER" id="PTHR37560:SF1">
    <property type="entry name" value="UPF0210 PROTEIN MJ1665"/>
    <property type="match status" value="1"/>
</dbReference>
<comment type="subunit">
    <text evidence="1">Homodimer.</text>
</comment>
<dbReference type="PANTHER" id="PTHR37560">
    <property type="entry name" value="UPF0210 PROTEIN SPR0218"/>
    <property type="match status" value="1"/>
</dbReference>
<dbReference type="Proteomes" id="UP001519503">
    <property type="component" value="Unassembled WGS sequence"/>
</dbReference>
<name>A0ABS5QXC6_9LACO</name>
<comment type="similarity">
    <text evidence="1">Belongs to the UPF0210 family.</text>
</comment>
<dbReference type="HAMAP" id="MF_01221">
    <property type="entry name" value="UPF0210"/>
    <property type="match status" value="1"/>
</dbReference>
<proteinExistence type="inferred from homology"/>
<dbReference type="InterPro" id="IPR007841">
    <property type="entry name" value="UPF0210"/>
</dbReference>
<dbReference type="SUPFAM" id="SSF51998">
    <property type="entry name" value="PFL-like glycyl radical enzymes"/>
    <property type="match status" value="1"/>
</dbReference>
<dbReference type="Pfam" id="PF05167">
    <property type="entry name" value="DUF711"/>
    <property type="match status" value="1"/>
</dbReference>
<comment type="caution">
    <text evidence="2">The sequence shown here is derived from an EMBL/GenBank/DDBJ whole genome shotgun (WGS) entry which is preliminary data.</text>
</comment>
<gene>
    <name evidence="2" type="ORF">G6R30_03130</name>
</gene>
<evidence type="ECO:0000313" key="2">
    <source>
        <dbReference type="EMBL" id="MBS9337457.1"/>
    </source>
</evidence>
<dbReference type="NCBIfam" id="NF003700">
    <property type="entry name" value="PRK05313.1"/>
    <property type="match status" value="1"/>
</dbReference>
<sequence length="447" mass="46404">METTQIQETIKMVEEDNFDIRTVTMGISLLDTVGGSVEETAKNIYQKITTYAKDLVKVAQQIEREYGVPITNKRISVTPISLVAGSANEEEILVLAHALDDAAKEVGVDYVGGYSALVQKGFSHGDLALIKSLPRALTETDLVMSSVNIASSKAGMNLDAVKLMGETVKKITDLSDTANAKMVIFANAVEDNPFMAGAFHGVTEPDVVINVGVSGPGVVKRALDKVKGESITTVAETIKKTAFKITRVGQLVGSLAAERLGVEFGIVDLSLAPTPARGDSVAEVLEAIGLEQVGAHGTTAALMMLNDAVKKGGVMAAQGVGGLSGAFIPVSEDAGMIDAVKAGTLSLAKLEAMTSVCSVGLDMIAIPGETPATTISAMVADEAAIGIQNNKTTAVRILPTNGTKVGDMVDYGGLLGTAPVMPVVPKSSADFINRGGHVPAPIHSFKN</sequence>
<dbReference type="Gene3D" id="3.20.70.20">
    <property type="match status" value="1"/>
</dbReference>
<dbReference type="RefSeq" id="WP_213821378.1">
    <property type="nucleotide sequence ID" value="NZ_JAAMFL010000005.1"/>
</dbReference>
<protein>
    <recommendedName>
        <fullName evidence="1">UPF0210 protein G6R30_03130</fullName>
    </recommendedName>
</protein>
<evidence type="ECO:0000313" key="3">
    <source>
        <dbReference type="Proteomes" id="UP001519503"/>
    </source>
</evidence>
<dbReference type="CDD" id="cd08025">
    <property type="entry name" value="RNR_PFL_like_DUF711"/>
    <property type="match status" value="1"/>
</dbReference>